<dbReference type="HAMAP" id="MF_00484">
    <property type="entry name" value="Glycogen_synth"/>
    <property type="match status" value="1"/>
</dbReference>
<accession>A0A2M7X5K1</accession>
<evidence type="ECO:0000259" key="9">
    <source>
        <dbReference type="Pfam" id="PF08323"/>
    </source>
</evidence>
<dbReference type="PANTHER" id="PTHR45825:SF11">
    <property type="entry name" value="ALPHA AMYLASE DOMAIN-CONTAINING PROTEIN"/>
    <property type="match status" value="1"/>
</dbReference>
<comment type="function">
    <text evidence="2 7">Synthesizes alpha-1,4-glucan chains using ADP-glucose.</text>
</comment>
<keyword evidence="5 7" id="KW-0808">Transferase</keyword>
<evidence type="ECO:0000256" key="6">
    <source>
        <dbReference type="ARBA" id="ARBA00023056"/>
    </source>
</evidence>
<dbReference type="GO" id="GO:0005978">
    <property type="term" value="P:glycogen biosynthetic process"/>
    <property type="evidence" value="ECO:0007669"/>
    <property type="project" value="UniProtKB-UniRule"/>
</dbReference>
<dbReference type="GO" id="GO:0004373">
    <property type="term" value="F:alpha-1,4-glucan glucosyltransferase (UDP-glucose donor) activity"/>
    <property type="evidence" value="ECO:0007669"/>
    <property type="project" value="InterPro"/>
</dbReference>
<feature type="domain" description="Starch synthase catalytic" evidence="9">
    <location>
        <begin position="13"/>
        <end position="261"/>
    </location>
</feature>
<dbReference type="Pfam" id="PF00534">
    <property type="entry name" value="Glycos_transf_1"/>
    <property type="match status" value="1"/>
</dbReference>
<dbReference type="CDD" id="cd03791">
    <property type="entry name" value="GT5_Glycogen_synthase_DULL1-like"/>
    <property type="match status" value="1"/>
</dbReference>
<evidence type="ECO:0000256" key="4">
    <source>
        <dbReference type="ARBA" id="ARBA00022676"/>
    </source>
</evidence>
<dbReference type="PANTHER" id="PTHR45825">
    <property type="entry name" value="GRANULE-BOUND STARCH SYNTHASE 1, CHLOROPLASTIC/AMYLOPLASTIC"/>
    <property type="match status" value="1"/>
</dbReference>
<evidence type="ECO:0000256" key="1">
    <source>
        <dbReference type="ARBA" id="ARBA00001478"/>
    </source>
</evidence>
<reference evidence="11" key="1">
    <citation type="submission" date="2017-09" db="EMBL/GenBank/DDBJ databases">
        <title>Depth-based differentiation of microbial function through sediment-hosted aquifers and enrichment of novel symbionts in the deep terrestrial subsurface.</title>
        <authorList>
            <person name="Probst A.J."/>
            <person name="Ladd B."/>
            <person name="Jarett J.K."/>
            <person name="Geller-Mcgrath D.E."/>
            <person name="Sieber C.M.K."/>
            <person name="Emerson J.B."/>
            <person name="Anantharaman K."/>
            <person name="Thomas B.C."/>
            <person name="Malmstrom R."/>
            <person name="Stieglmeier M."/>
            <person name="Klingl A."/>
            <person name="Woyke T."/>
            <person name="Ryan C.M."/>
            <person name="Banfield J.F."/>
        </authorList>
    </citation>
    <scope>NUCLEOTIDE SEQUENCE [LARGE SCALE GENOMIC DNA]</scope>
</reference>
<organism evidence="10 11">
    <name type="scientific">candidate division WWE3 bacterium CG_4_9_14_3_um_filter_34_6</name>
    <dbReference type="NCBI Taxonomy" id="1975079"/>
    <lineage>
        <taxon>Bacteria</taxon>
        <taxon>Katanobacteria</taxon>
    </lineage>
</organism>
<protein>
    <recommendedName>
        <fullName evidence="7">Glycogen synthase</fullName>
        <ecNumber evidence="7">2.4.1.21</ecNumber>
    </recommendedName>
    <alternativeName>
        <fullName evidence="7">Starch [bacterial glycogen] synthase</fullName>
    </alternativeName>
</protein>
<dbReference type="Gene3D" id="3.40.50.2000">
    <property type="entry name" value="Glycogen Phosphorylase B"/>
    <property type="match status" value="2"/>
</dbReference>
<keyword evidence="6 7" id="KW-0320">Glycogen biosynthesis</keyword>
<dbReference type="NCBIfam" id="TIGR02095">
    <property type="entry name" value="glgA"/>
    <property type="match status" value="1"/>
</dbReference>
<evidence type="ECO:0000256" key="3">
    <source>
        <dbReference type="ARBA" id="ARBA00010281"/>
    </source>
</evidence>
<comment type="caution">
    <text evidence="10">The sequence shown here is derived from an EMBL/GenBank/DDBJ whole genome shotgun (WGS) entry which is preliminary data.</text>
</comment>
<dbReference type="InterPro" id="IPR013534">
    <property type="entry name" value="Starch_synth_cat_dom"/>
</dbReference>
<dbReference type="SUPFAM" id="SSF53756">
    <property type="entry name" value="UDP-Glycosyltransferase/glycogen phosphorylase"/>
    <property type="match status" value="1"/>
</dbReference>
<keyword evidence="4 7" id="KW-0328">Glycosyltransferase</keyword>
<dbReference type="AlphaFoldDB" id="A0A2M7X5K1"/>
<dbReference type="InterPro" id="IPR011835">
    <property type="entry name" value="GS/SS"/>
</dbReference>
<feature type="domain" description="Glycosyl transferase family 1" evidence="8">
    <location>
        <begin position="317"/>
        <end position="473"/>
    </location>
</feature>
<evidence type="ECO:0000313" key="10">
    <source>
        <dbReference type="EMBL" id="PJA41455.1"/>
    </source>
</evidence>
<feature type="binding site" evidence="7">
    <location>
        <position position="26"/>
    </location>
    <ligand>
        <name>ADP-alpha-D-glucose</name>
        <dbReference type="ChEBI" id="CHEBI:57498"/>
    </ligand>
</feature>
<evidence type="ECO:0000256" key="5">
    <source>
        <dbReference type="ARBA" id="ARBA00022679"/>
    </source>
</evidence>
<evidence type="ECO:0000256" key="2">
    <source>
        <dbReference type="ARBA" id="ARBA00002764"/>
    </source>
</evidence>
<dbReference type="EC" id="2.4.1.21" evidence="7"/>
<name>A0A2M7X5K1_UNCKA</name>
<dbReference type="InterPro" id="IPR001296">
    <property type="entry name" value="Glyco_trans_1"/>
</dbReference>
<evidence type="ECO:0000313" key="11">
    <source>
        <dbReference type="Proteomes" id="UP000230683"/>
    </source>
</evidence>
<proteinExistence type="inferred from homology"/>
<dbReference type="Proteomes" id="UP000230683">
    <property type="component" value="Unassembled WGS sequence"/>
</dbReference>
<gene>
    <name evidence="7" type="primary">glgA</name>
    <name evidence="10" type="ORF">CO178_00125</name>
</gene>
<comment type="similarity">
    <text evidence="3 7">Belongs to the glycosyltransferase 1 family. Bacterial/plant glycogen synthase subfamily.</text>
</comment>
<dbReference type="UniPathway" id="UPA00164"/>
<comment type="pathway">
    <text evidence="7">Glycan biosynthesis; glycogen biosynthesis.</text>
</comment>
<evidence type="ECO:0000259" key="8">
    <source>
        <dbReference type="Pfam" id="PF00534"/>
    </source>
</evidence>
<comment type="catalytic activity">
    <reaction evidence="1 7">
        <text>[(1-&gt;4)-alpha-D-glucosyl](n) + ADP-alpha-D-glucose = [(1-&gt;4)-alpha-D-glucosyl](n+1) + ADP + H(+)</text>
        <dbReference type="Rhea" id="RHEA:18189"/>
        <dbReference type="Rhea" id="RHEA-COMP:9584"/>
        <dbReference type="Rhea" id="RHEA-COMP:9587"/>
        <dbReference type="ChEBI" id="CHEBI:15378"/>
        <dbReference type="ChEBI" id="CHEBI:15444"/>
        <dbReference type="ChEBI" id="CHEBI:57498"/>
        <dbReference type="ChEBI" id="CHEBI:456216"/>
        <dbReference type="EC" id="2.4.1.21"/>
    </reaction>
</comment>
<dbReference type="EMBL" id="PFWY01000006">
    <property type="protein sequence ID" value="PJA41455.1"/>
    <property type="molecule type" value="Genomic_DNA"/>
</dbReference>
<dbReference type="GO" id="GO:0009011">
    <property type="term" value="F:alpha-1,4-glucan glucosyltransferase (ADP-glucose donor) activity"/>
    <property type="evidence" value="ECO:0007669"/>
    <property type="project" value="UniProtKB-UniRule"/>
</dbReference>
<sequence length="500" mass="56132">MKLNNHIECIHMKILLTASECSPLVKVGGIADVIGSLPIAIKELGIDIRLAIPFYKPLEDEISKNNSLDIKLIKEITVDYDNQPRKTLIYQTLLPNTDVIVYLIKNSDYITNGGIYYTSQQVASNATELDRFAFFSKALASVFSYPNDIFTPDIFHCNDWHTGMIPQLIQNSHKYGGAPCPKTIFTIHNLAYQGFSKLDIADKLGLTISDDQTLSWDATDDNLDFILQGIVGSDYVTTVSKKYADEIQTEEFGEGLNDILTSSRNRLIGILNGISYEIFNPSKDPYISVQYTNADWQQGKQKNKQKLLKDLGLQDSTNKPLIGIVSRLAGQKGLDLVSGSIEQIVEMGYQIVILGTGDPQLESILAEKNNNPAISTNYTALIEFSEKLARNIYAASDMFLIPSRYEPSGLTQMIAMKYGSVPVVRATGGLFDTVQDDFTGFTFDKFTKEDMLHTLSRAIDEYHNKEKWNKYVQNCLNQDFSWNTSAREYAKLYQKVLNLS</sequence>
<evidence type="ECO:0000256" key="7">
    <source>
        <dbReference type="HAMAP-Rule" id="MF_00484"/>
    </source>
</evidence>
<dbReference type="Pfam" id="PF08323">
    <property type="entry name" value="Glyco_transf_5"/>
    <property type="match status" value="1"/>
</dbReference>